<accession>A0ABS2HKT0</accession>
<comment type="caution">
    <text evidence="3">The sequence shown here is derived from an EMBL/GenBank/DDBJ whole genome shotgun (WGS) entry which is preliminary data.</text>
</comment>
<evidence type="ECO:0000313" key="3">
    <source>
        <dbReference type="EMBL" id="MBM7037659.1"/>
    </source>
</evidence>
<evidence type="ECO:0000259" key="2">
    <source>
        <dbReference type="Pfam" id="PF05618"/>
    </source>
</evidence>
<keyword evidence="4" id="KW-1185">Reference proteome</keyword>
<proteinExistence type="predicted"/>
<reference evidence="3 4" key="1">
    <citation type="submission" date="2021-02" db="EMBL/GenBank/DDBJ databases">
        <authorList>
            <person name="Park J.-S."/>
        </authorList>
    </citation>
    <scope>NUCLEOTIDE SEQUENCE [LARGE SCALE GENOMIC DNA]</scope>
    <source>
        <strain evidence="3 4">188UL20-2</strain>
    </source>
</reference>
<dbReference type="GO" id="GO:0008233">
    <property type="term" value="F:peptidase activity"/>
    <property type="evidence" value="ECO:0007669"/>
    <property type="project" value="UniProtKB-KW"/>
</dbReference>
<dbReference type="InterPro" id="IPR008503">
    <property type="entry name" value="Asp_endopeptidase"/>
</dbReference>
<keyword evidence="3" id="KW-0378">Hydrolase</keyword>
<sequence length="634" mass="70531">MTTYSRSLLLCASLLTAQWVTSSAVLAANSSDLSGYSTANPAYHIDDKVVLGRLESVYLSGIDAMSDFPLIGKIDTGADTTSMHADNIEVYSTNPKYKGLKNVELMQTIVDEFGGPASNWWLESFDTPERDIQGVVKFHLTHPTTGEKLELERPLARTSVIRSRTSSTPIYRPVISIPLRIADTTVTTDVNLTDRSHFSAPVLIGKTFLKQHAWVAAGYDYLQEQPKAIVMGKKETLNIGESELAVSYSFVNRYSNMHATNINVDEQAGTVSFDTIGINDKSTNLTLPLIRMLSVSGVKRPLVYVPVSKGEFDTHILVYLRDRSSLSTQLRLGTESQSRHFVVHTRKENLLKSEPKTFEQWMERDEPIVVSTEEHLKLDGYSVMAYPSTAVITPVLFVDDYSIKKGKEGDEITFKMPNGTRSPQQVTKPIVKEIKVGSRTRPVVKGVVSANGEERPVQFALDKADEGEESYLAFGASASRDGVLVNARSRNLLSPEPIYVAGYIENATIENLTFPVKLDTGADVSAINASNIERFKEAGIDMVRFDYNNQQGQQQTFERAVVDVMRIRAKAGEEPEERPVVEMKVSLGDISETIRVNLQDRSRFEYSMILGKNFLEHGVIVSSDKQFIKTTNED</sequence>
<feature type="chain" id="PRO_5045480872" evidence="1">
    <location>
        <begin position="28"/>
        <end position="634"/>
    </location>
</feature>
<evidence type="ECO:0000313" key="4">
    <source>
        <dbReference type="Proteomes" id="UP000809621"/>
    </source>
</evidence>
<feature type="domain" description="Retropepsin-like aspartic endopeptidase" evidence="2">
    <location>
        <begin position="501"/>
        <end position="630"/>
    </location>
</feature>
<keyword evidence="1" id="KW-0732">Signal</keyword>
<dbReference type="PANTHER" id="PTHR38037">
    <property type="entry name" value="ZN_PROTEASE DOMAIN-CONTAINING PROTEIN"/>
    <property type="match status" value="1"/>
</dbReference>
<dbReference type="Pfam" id="PF05618">
    <property type="entry name" value="Zn_protease"/>
    <property type="match status" value="2"/>
</dbReference>
<feature type="signal peptide" evidence="1">
    <location>
        <begin position="1"/>
        <end position="27"/>
    </location>
</feature>
<dbReference type="InterPro" id="IPR021109">
    <property type="entry name" value="Peptidase_aspartic_dom_sf"/>
</dbReference>
<evidence type="ECO:0000256" key="1">
    <source>
        <dbReference type="SAM" id="SignalP"/>
    </source>
</evidence>
<dbReference type="SUPFAM" id="SSF50630">
    <property type="entry name" value="Acid proteases"/>
    <property type="match status" value="4"/>
</dbReference>
<dbReference type="PANTHER" id="PTHR38037:SF2">
    <property type="entry name" value="ATP-DEPENDENT ZINC PROTEASE DOMAIN-CONTAINING PROTEIN-RELATED"/>
    <property type="match status" value="1"/>
</dbReference>
<keyword evidence="3" id="KW-0645">Protease</keyword>
<feature type="domain" description="Retropepsin-like aspartic endopeptidase" evidence="2">
    <location>
        <begin position="130"/>
        <end position="225"/>
    </location>
</feature>
<organism evidence="3 4">
    <name type="scientific">Vibrio ulleungensis</name>
    <dbReference type="NCBI Taxonomy" id="2807619"/>
    <lineage>
        <taxon>Bacteria</taxon>
        <taxon>Pseudomonadati</taxon>
        <taxon>Pseudomonadota</taxon>
        <taxon>Gammaproteobacteria</taxon>
        <taxon>Vibrionales</taxon>
        <taxon>Vibrionaceae</taxon>
        <taxon>Vibrio</taxon>
    </lineage>
</organism>
<dbReference type="GO" id="GO:0006508">
    <property type="term" value="P:proteolysis"/>
    <property type="evidence" value="ECO:0007669"/>
    <property type="project" value="UniProtKB-KW"/>
</dbReference>
<dbReference type="RefSeq" id="WP_205159173.1">
    <property type="nucleotide sequence ID" value="NZ_JAFEUM010000006.1"/>
</dbReference>
<dbReference type="Gene3D" id="2.40.70.10">
    <property type="entry name" value="Acid Proteases"/>
    <property type="match status" value="3"/>
</dbReference>
<dbReference type="EMBL" id="JAFEUM010000006">
    <property type="protein sequence ID" value="MBM7037659.1"/>
    <property type="molecule type" value="Genomic_DNA"/>
</dbReference>
<protein>
    <submittedName>
        <fullName evidence="3">ATP-dependent zinc protease</fullName>
    </submittedName>
</protein>
<dbReference type="Proteomes" id="UP000809621">
    <property type="component" value="Unassembled WGS sequence"/>
</dbReference>
<name>A0ABS2HKT0_9VIBR</name>
<gene>
    <name evidence="3" type="ORF">JQC93_14705</name>
</gene>